<name>A0A7Z2ZR77_9BACL</name>
<dbReference type="GO" id="GO:0043565">
    <property type="term" value="F:sequence-specific DNA binding"/>
    <property type="evidence" value="ECO:0007669"/>
    <property type="project" value="InterPro"/>
</dbReference>
<evidence type="ECO:0000256" key="6">
    <source>
        <dbReference type="ARBA" id="ARBA00023125"/>
    </source>
</evidence>
<dbReference type="SUPFAM" id="SSF46689">
    <property type="entry name" value="Homeodomain-like"/>
    <property type="match status" value="2"/>
</dbReference>
<keyword evidence="6" id="KW-0238">DNA-binding</keyword>
<keyword evidence="2" id="KW-0963">Cytoplasm</keyword>
<dbReference type="Gene3D" id="3.40.50.2300">
    <property type="match status" value="1"/>
</dbReference>
<keyword evidence="7" id="KW-0804">Transcription</keyword>
<dbReference type="SMART" id="SM00342">
    <property type="entry name" value="HTH_ARAC"/>
    <property type="match status" value="1"/>
</dbReference>
<evidence type="ECO:0000256" key="5">
    <source>
        <dbReference type="ARBA" id="ARBA00023015"/>
    </source>
</evidence>
<dbReference type="SMART" id="SM00448">
    <property type="entry name" value="REC"/>
    <property type="match status" value="1"/>
</dbReference>
<dbReference type="InterPro" id="IPR018060">
    <property type="entry name" value="HTH_AraC"/>
</dbReference>
<evidence type="ECO:0000259" key="9">
    <source>
        <dbReference type="PROSITE" id="PS01124"/>
    </source>
</evidence>
<dbReference type="GO" id="GO:0000160">
    <property type="term" value="P:phosphorelay signal transduction system"/>
    <property type="evidence" value="ECO:0007669"/>
    <property type="project" value="UniProtKB-KW"/>
</dbReference>
<dbReference type="PROSITE" id="PS01124">
    <property type="entry name" value="HTH_ARAC_FAMILY_2"/>
    <property type="match status" value="1"/>
</dbReference>
<evidence type="ECO:0000256" key="2">
    <source>
        <dbReference type="ARBA" id="ARBA00022490"/>
    </source>
</evidence>
<dbReference type="Pfam" id="PF00072">
    <property type="entry name" value="Response_reg"/>
    <property type="match status" value="1"/>
</dbReference>
<evidence type="ECO:0000256" key="1">
    <source>
        <dbReference type="ARBA" id="ARBA00004496"/>
    </source>
</evidence>
<evidence type="ECO:0000256" key="4">
    <source>
        <dbReference type="ARBA" id="ARBA00023012"/>
    </source>
</evidence>
<sequence length="265" mass="30212">MYKVLLVEDETVIRHGLRELIGQSSSQFEVTGEAANGMEALEYLKCDIPDLMFTDIRMREMDGLTLVSKVKEMYPDLPVVIISGYGEFDYARKAIEFGVYKYLLKPIERLELVTTLDKIKLALDHRHGISPSPSQSAMLNESNAGGDTRKLIRDVKEFVKLHTDSDLRLQTVAARVHLNATYLSQLFKAETGMNYSEYVSYTRMERAKWLLANTRLKIYDVARLSGHQSPKHFMLVFKQQVGLTAGDYRDQYGQAGSEDRVKDDV</sequence>
<dbReference type="KEGG" id="cheb:HH215_34235"/>
<keyword evidence="3 8" id="KW-0597">Phosphoprotein</keyword>
<dbReference type="InterPro" id="IPR009057">
    <property type="entry name" value="Homeodomain-like_sf"/>
</dbReference>
<evidence type="ECO:0000256" key="7">
    <source>
        <dbReference type="ARBA" id="ARBA00023163"/>
    </source>
</evidence>
<comment type="subcellular location">
    <subcellularLocation>
        <location evidence="1">Cytoplasm</location>
    </subcellularLocation>
</comment>
<dbReference type="GO" id="GO:0005737">
    <property type="term" value="C:cytoplasm"/>
    <property type="evidence" value="ECO:0007669"/>
    <property type="project" value="UniProtKB-SubCell"/>
</dbReference>
<reference evidence="11 12" key="1">
    <citation type="submission" date="2020-04" db="EMBL/GenBank/DDBJ databases">
        <title>Genome sequencing of novel species.</title>
        <authorList>
            <person name="Heo J."/>
            <person name="Kim S.-J."/>
            <person name="Kim J.-S."/>
            <person name="Hong S.-B."/>
            <person name="Kwon S.-W."/>
        </authorList>
    </citation>
    <scope>NUCLEOTIDE SEQUENCE [LARGE SCALE GENOMIC DNA]</scope>
    <source>
        <strain evidence="11 12">MFER-1</strain>
    </source>
</reference>
<dbReference type="Pfam" id="PF12833">
    <property type="entry name" value="HTH_18"/>
    <property type="match status" value="1"/>
</dbReference>
<organism evidence="11 12">
    <name type="scientific">Cohnella herbarum</name>
    <dbReference type="NCBI Taxonomy" id="2728023"/>
    <lineage>
        <taxon>Bacteria</taxon>
        <taxon>Bacillati</taxon>
        <taxon>Bacillota</taxon>
        <taxon>Bacilli</taxon>
        <taxon>Bacillales</taxon>
        <taxon>Paenibacillaceae</taxon>
        <taxon>Cohnella</taxon>
    </lineage>
</organism>
<evidence type="ECO:0000313" key="12">
    <source>
        <dbReference type="Proteomes" id="UP000502248"/>
    </source>
</evidence>
<accession>A0A7Z2ZR77</accession>
<evidence type="ECO:0000256" key="8">
    <source>
        <dbReference type="PROSITE-ProRule" id="PRU00169"/>
    </source>
</evidence>
<evidence type="ECO:0000256" key="3">
    <source>
        <dbReference type="ARBA" id="ARBA00022553"/>
    </source>
</evidence>
<dbReference type="Gene3D" id="1.10.10.60">
    <property type="entry name" value="Homeodomain-like"/>
    <property type="match status" value="2"/>
</dbReference>
<feature type="domain" description="HTH araC/xylS-type" evidence="9">
    <location>
        <begin position="153"/>
        <end position="251"/>
    </location>
</feature>
<protein>
    <submittedName>
        <fullName evidence="11">Response regulator</fullName>
    </submittedName>
</protein>
<dbReference type="PANTHER" id="PTHR42713">
    <property type="entry name" value="HISTIDINE KINASE-RELATED"/>
    <property type="match status" value="1"/>
</dbReference>
<dbReference type="AlphaFoldDB" id="A0A7Z2ZR77"/>
<dbReference type="InterPro" id="IPR051552">
    <property type="entry name" value="HptR"/>
</dbReference>
<dbReference type="RefSeq" id="WP_169283999.1">
    <property type="nucleotide sequence ID" value="NZ_CP051680.1"/>
</dbReference>
<proteinExistence type="predicted"/>
<dbReference type="PANTHER" id="PTHR42713:SF3">
    <property type="entry name" value="TRANSCRIPTIONAL REGULATORY PROTEIN HPTR"/>
    <property type="match status" value="1"/>
</dbReference>
<dbReference type="PROSITE" id="PS50110">
    <property type="entry name" value="RESPONSE_REGULATORY"/>
    <property type="match status" value="1"/>
</dbReference>
<dbReference type="InterPro" id="IPR001789">
    <property type="entry name" value="Sig_transdc_resp-reg_receiver"/>
</dbReference>
<keyword evidence="5" id="KW-0805">Transcription regulation</keyword>
<dbReference type="InterPro" id="IPR011006">
    <property type="entry name" value="CheY-like_superfamily"/>
</dbReference>
<evidence type="ECO:0000259" key="10">
    <source>
        <dbReference type="PROSITE" id="PS50110"/>
    </source>
</evidence>
<keyword evidence="12" id="KW-1185">Reference proteome</keyword>
<evidence type="ECO:0000313" key="11">
    <source>
        <dbReference type="EMBL" id="QJD87757.1"/>
    </source>
</evidence>
<dbReference type="Proteomes" id="UP000502248">
    <property type="component" value="Chromosome"/>
</dbReference>
<dbReference type="GO" id="GO:0003700">
    <property type="term" value="F:DNA-binding transcription factor activity"/>
    <property type="evidence" value="ECO:0007669"/>
    <property type="project" value="InterPro"/>
</dbReference>
<feature type="modified residue" description="4-aspartylphosphate" evidence="8">
    <location>
        <position position="55"/>
    </location>
</feature>
<dbReference type="SUPFAM" id="SSF52172">
    <property type="entry name" value="CheY-like"/>
    <property type="match status" value="1"/>
</dbReference>
<keyword evidence="4" id="KW-0902">Two-component regulatory system</keyword>
<dbReference type="EMBL" id="CP051680">
    <property type="protein sequence ID" value="QJD87757.1"/>
    <property type="molecule type" value="Genomic_DNA"/>
</dbReference>
<dbReference type="CDD" id="cd17536">
    <property type="entry name" value="REC_YesN-like"/>
    <property type="match status" value="1"/>
</dbReference>
<feature type="domain" description="Response regulatory" evidence="10">
    <location>
        <begin position="3"/>
        <end position="120"/>
    </location>
</feature>
<gene>
    <name evidence="11" type="ORF">HH215_34235</name>
</gene>